<evidence type="ECO:0000256" key="2">
    <source>
        <dbReference type="SAM" id="MobiDB-lite"/>
    </source>
</evidence>
<gene>
    <name evidence="3" type="ORF">SVUK_LOCUS11807</name>
</gene>
<name>A0A3P7JA17_STRVU</name>
<evidence type="ECO:0000256" key="1">
    <source>
        <dbReference type="SAM" id="Coils"/>
    </source>
</evidence>
<organism evidence="3 4">
    <name type="scientific">Strongylus vulgaris</name>
    <name type="common">Blood worm</name>
    <dbReference type="NCBI Taxonomy" id="40348"/>
    <lineage>
        <taxon>Eukaryota</taxon>
        <taxon>Metazoa</taxon>
        <taxon>Ecdysozoa</taxon>
        <taxon>Nematoda</taxon>
        <taxon>Chromadorea</taxon>
        <taxon>Rhabditida</taxon>
        <taxon>Rhabditina</taxon>
        <taxon>Rhabditomorpha</taxon>
        <taxon>Strongyloidea</taxon>
        <taxon>Strongylidae</taxon>
        <taxon>Strongylus</taxon>
    </lineage>
</organism>
<protein>
    <submittedName>
        <fullName evidence="3">Uncharacterized protein</fullName>
    </submittedName>
</protein>
<dbReference type="OrthoDB" id="5871802at2759"/>
<reference evidence="3 4" key="1">
    <citation type="submission" date="2018-11" db="EMBL/GenBank/DDBJ databases">
        <authorList>
            <consortium name="Pathogen Informatics"/>
        </authorList>
    </citation>
    <scope>NUCLEOTIDE SEQUENCE [LARGE SCALE GENOMIC DNA]</scope>
</reference>
<feature type="coiled-coil region" evidence="1">
    <location>
        <begin position="59"/>
        <end position="108"/>
    </location>
</feature>
<keyword evidence="1" id="KW-0175">Coiled coil</keyword>
<keyword evidence="4" id="KW-1185">Reference proteome</keyword>
<feature type="coiled-coil region" evidence="1">
    <location>
        <begin position="138"/>
        <end position="168"/>
    </location>
</feature>
<dbReference type="Proteomes" id="UP000270094">
    <property type="component" value="Unassembled WGS sequence"/>
</dbReference>
<dbReference type="EMBL" id="UYYB01097787">
    <property type="protein sequence ID" value="VDM76809.1"/>
    <property type="molecule type" value="Genomic_DNA"/>
</dbReference>
<dbReference type="AlphaFoldDB" id="A0A3P7JA17"/>
<proteinExistence type="predicted"/>
<feature type="compositionally biased region" description="Polar residues" evidence="2">
    <location>
        <begin position="223"/>
        <end position="242"/>
    </location>
</feature>
<feature type="region of interest" description="Disordered" evidence="2">
    <location>
        <begin position="211"/>
        <end position="265"/>
    </location>
</feature>
<evidence type="ECO:0000313" key="3">
    <source>
        <dbReference type="EMBL" id="VDM76809.1"/>
    </source>
</evidence>
<evidence type="ECO:0000313" key="4">
    <source>
        <dbReference type="Proteomes" id="UP000270094"/>
    </source>
</evidence>
<sequence>MNSWYPSGPQRAAARDDLKLDENSSVQLSLSINSLVSLILSCFPKVHWPYSIMDFMSLLDTANKNIKNDSKKLDEVKTDLDHERRAELKRIEAEKREKMEMLKRKKATLPPKPVQEEKKFTIPKKSKEKSEEDKAKILAYMEKKAEEERQLLKKKQAEKEKLIQLRLQAHGGKEECEQLADKYRNGVYKALAQKRKIDEKVGFSNVMRASGALSNREPHRIATSKSNSLMGLSSRHQASRDSFSPPRENTKQKPPPVPEVKKPKLAPAVDFSTLMKAAQDIAEGKKTNIDLDRTQPKKPSVDQRLVKGHDIFWSSV</sequence>
<accession>A0A3P7JA17</accession>